<evidence type="ECO:0000256" key="2">
    <source>
        <dbReference type="ARBA" id="ARBA00022481"/>
    </source>
</evidence>
<dbReference type="EMBL" id="PSQE01000006">
    <property type="protein sequence ID" value="RHN51244.1"/>
    <property type="molecule type" value="Genomic_DNA"/>
</dbReference>
<keyword evidence="2" id="KW-0488">Methylation</keyword>
<comment type="caution">
    <text evidence="10">The sequence shown here is derived from an EMBL/GenBank/DDBJ whole genome shotgun (WGS) entry which is preliminary data.</text>
</comment>
<dbReference type="GO" id="GO:0003924">
    <property type="term" value="F:GTPase activity"/>
    <property type="evidence" value="ECO:0007669"/>
    <property type="project" value="InterPro"/>
</dbReference>
<comment type="subcellular location">
    <subcellularLocation>
        <location evidence="8">Endomembrane system</location>
        <topology evidence="8">Lipid-anchor</topology>
        <orientation evidence="8">Cytoplasmic side</orientation>
    </subcellularLocation>
</comment>
<name>A0A396HHD7_MEDTR</name>
<dbReference type="InterPro" id="IPR027417">
    <property type="entry name" value="P-loop_NTPase"/>
</dbReference>
<comment type="similarity">
    <text evidence="1">Belongs to the small GTPase superfamily. Rab family.</text>
</comment>
<dbReference type="Proteomes" id="UP000265566">
    <property type="component" value="Chromosome 6"/>
</dbReference>
<keyword evidence="6" id="KW-0449">Lipoprotein</keyword>
<reference evidence="11" key="1">
    <citation type="journal article" date="2018" name="Nat. Plants">
        <title>Whole-genome landscape of Medicago truncatula symbiotic genes.</title>
        <authorList>
            <person name="Pecrix Y."/>
            <person name="Staton S.E."/>
            <person name="Sallet E."/>
            <person name="Lelandais-Briere C."/>
            <person name="Moreau S."/>
            <person name="Carrere S."/>
            <person name="Blein T."/>
            <person name="Jardinaud M.F."/>
            <person name="Latrasse D."/>
            <person name="Zouine M."/>
            <person name="Zahm M."/>
            <person name="Kreplak J."/>
            <person name="Mayjonade B."/>
            <person name="Satge C."/>
            <person name="Perez M."/>
            <person name="Cauet S."/>
            <person name="Marande W."/>
            <person name="Chantry-Darmon C."/>
            <person name="Lopez-Roques C."/>
            <person name="Bouchez O."/>
            <person name="Berard A."/>
            <person name="Debelle F."/>
            <person name="Munos S."/>
            <person name="Bendahmane A."/>
            <person name="Berges H."/>
            <person name="Niebel A."/>
            <person name="Buitink J."/>
            <person name="Frugier F."/>
            <person name="Benhamed M."/>
            <person name="Crespi M."/>
            <person name="Gouzy J."/>
            <person name="Gamas P."/>
        </authorList>
    </citation>
    <scope>NUCLEOTIDE SEQUENCE [LARGE SCALE GENOMIC DNA]</scope>
    <source>
        <strain evidence="11">cv. Jemalong A17</strain>
    </source>
</reference>
<dbReference type="Pfam" id="PF00071">
    <property type="entry name" value="Ras"/>
    <property type="match status" value="1"/>
</dbReference>
<keyword evidence="10" id="KW-0378">Hydrolase</keyword>
<dbReference type="Gene3D" id="3.40.50.300">
    <property type="entry name" value="P-loop containing nucleotide triphosphate hydrolases"/>
    <property type="match status" value="1"/>
</dbReference>
<dbReference type="InterPro" id="IPR001806">
    <property type="entry name" value="Small_GTPase"/>
</dbReference>
<keyword evidence="4" id="KW-0653">Protein transport</keyword>
<dbReference type="PANTHER" id="PTHR47981:SF2">
    <property type="entry name" value="RAS-RELATED PROTEIN RABG3B"/>
    <property type="match status" value="1"/>
</dbReference>
<accession>A0A396HHD7</accession>
<keyword evidence="5" id="KW-0342">GTP-binding</keyword>
<dbReference type="AlphaFoldDB" id="A0A396HHD7"/>
<protein>
    <submittedName>
        <fullName evidence="10">Putative small GTPase superfamily, P-loop containing nucleoside triphosphate hydrolase</fullName>
    </submittedName>
</protein>
<gene>
    <name evidence="10" type="ORF">MtrunA17_Chr6g0466421</name>
</gene>
<sequence>MDIHVPLQNITNSSGTPDDSTTPPIILLGNKVDVDGGSSRVVSDEKARAWCASRGNIPYFETSAKMDFNLDAAFLSIAMSVLAKERDDVSKC</sequence>
<evidence type="ECO:0000313" key="11">
    <source>
        <dbReference type="Proteomes" id="UP000265566"/>
    </source>
</evidence>
<evidence type="ECO:0000256" key="5">
    <source>
        <dbReference type="ARBA" id="ARBA00023134"/>
    </source>
</evidence>
<evidence type="ECO:0000256" key="4">
    <source>
        <dbReference type="ARBA" id="ARBA00022927"/>
    </source>
</evidence>
<dbReference type="PROSITE" id="PS51419">
    <property type="entry name" value="RAB"/>
    <property type="match status" value="1"/>
</dbReference>
<evidence type="ECO:0000256" key="8">
    <source>
        <dbReference type="ARBA" id="ARBA00046278"/>
    </source>
</evidence>
<keyword evidence="7" id="KW-0636">Prenylation</keyword>
<feature type="region of interest" description="Disordered" evidence="9">
    <location>
        <begin position="1"/>
        <end position="23"/>
    </location>
</feature>
<evidence type="ECO:0000256" key="9">
    <source>
        <dbReference type="SAM" id="MobiDB-lite"/>
    </source>
</evidence>
<evidence type="ECO:0000256" key="3">
    <source>
        <dbReference type="ARBA" id="ARBA00022741"/>
    </source>
</evidence>
<dbReference type="PANTHER" id="PTHR47981">
    <property type="entry name" value="RAB FAMILY"/>
    <property type="match status" value="1"/>
</dbReference>
<dbReference type="SMART" id="SM00175">
    <property type="entry name" value="RAB"/>
    <property type="match status" value="1"/>
</dbReference>
<keyword evidence="3" id="KW-0547">Nucleotide-binding</keyword>
<dbReference type="PRINTS" id="PR00449">
    <property type="entry name" value="RASTRNSFRMNG"/>
</dbReference>
<dbReference type="GO" id="GO:0012505">
    <property type="term" value="C:endomembrane system"/>
    <property type="evidence" value="ECO:0007669"/>
    <property type="project" value="UniProtKB-SubCell"/>
</dbReference>
<evidence type="ECO:0000256" key="6">
    <source>
        <dbReference type="ARBA" id="ARBA00023288"/>
    </source>
</evidence>
<organism evidence="10 11">
    <name type="scientific">Medicago truncatula</name>
    <name type="common">Barrel medic</name>
    <name type="synonym">Medicago tribuloides</name>
    <dbReference type="NCBI Taxonomy" id="3880"/>
    <lineage>
        <taxon>Eukaryota</taxon>
        <taxon>Viridiplantae</taxon>
        <taxon>Streptophyta</taxon>
        <taxon>Embryophyta</taxon>
        <taxon>Tracheophyta</taxon>
        <taxon>Spermatophyta</taxon>
        <taxon>Magnoliopsida</taxon>
        <taxon>eudicotyledons</taxon>
        <taxon>Gunneridae</taxon>
        <taxon>Pentapetalae</taxon>
        <taxon>rosids</taxon>
        <taxon>fabids</taxon>
        <taxon>Fabales</taxon>
        <taxon>Fabaceae</taxon>
        <taxon>Papilionoideae</taxon>
        <taxon>50 kb inversion clade</taxon>
        <taxon>NPAAA clade</taxon>
        <taxon>Hologalegina</taxon>
        <taxon>IRL clade</taxon>
        <taxon>Trifolieae</taxon>
        <taxon>Medicago</taxon>
    </lineage>
</organism>
<evidence type="ECO:0000313" key="10">
    <source>
        <dbReference type="EMBL" id="RHN51244.1"/>
    </source>
</evidence>
<evidence type="ECO:0000256" key="1">
    <source>
        <dbReference type="ARBA" id="ARBA00006270"/>
    </source>
</evidence>
<dbReference type="Gramene" id="rna35651">
    <property type="protein sequence ID" value="RHN51244.1"/>
    <property type="gene ID" value="gene35651"/>
</dbReference>
<dbReference type="SUPFAM" id="SSF52540">
    <property type="entry name" value="P-loop containing nucleoside triphosphate hydrolases"/>
    <property type="match status" value="1"/>
</dbReference>
<keyword evidence="4" id="KW-0813">Transport</keyword>
<evidence type="ECO:0000256" key="7">
    <source>
        <dbReference type="ARBA" id="ARBA00023289"/>
    </source>
</evidence>
<feature type="compositionally biased region" description="Polar residues" evidence="9">
    <location>
        <begin position="8"/>
        <end position="23"/>
    </location>
</feature>
<dbReference type="GO" id="GO:0005525">
    <property type="term" value="F:GTP binding"/>
    <property type="evidence" value="ECO:0007669"/>
    <property type="project" value="UniProtKB-KW"/>
</dbReference>
<dbReference type="GO" id="GO:0015031">
    <property type="term" value="P:protein transport"/>
    <property type="evidence" value="ECO:0007669"/>
    <property type="project" value="UniProtKB-KW"/>
</dbReference>
<proteinExistence type="inferred from homology"/>